<protein>
    <submittedName>
        <fullName evidence="2">DUF1036 domain-containing protein</fullName>
    </submittedName>
</protein>
<dbReference type="Pfam" id="PF06282">
    <property type="entry name" value="DUF1036"/>
    <property type="match status" value="1"/>
</dbReference>
<accession>A0ABX7NWC7</accession>
<feature type="chain" id="PRO_5047073935" evidence="1">
    <location>
        <begin position="25"/>
        <end position="138"/>
    </location>
</feature>
<keyword evidence="3" id="KW-1185">Reference proteome</keyword>
<organism evidence="2 3">
    <name type="scientific">Pyxidicoccus parkwayensis</name>
    <dbReference type="NCBI Taxonomy" id="2813578"/>
    <lineage>
        <taxon>Bacteria</taxon>
        <taxon>Pseudomonadati</taxon>
        <taxon>Myxococcota</taxon>
        <taxon>Myxococcia</taxon>
        <taxon>Myxococcales</taxon>
        <taxon>Cystobacterineae</taxon>
        <taxon>Myxococcaceae</taxon>
        <taxon>Pyxidicoccus</taxon>
    </lineage>
</organism>
<dbReference type="InterPro" id="IPR009380">
    <property type="entry name" value="DUF1036"/>
</dbReference>
<dbReference type="RefSeq" id="WP_206724762.1">
    <property type="nucleotide sequence ID" value="NZ_CP071090.1"/>
</dbReference>
<evidence type="ECO:0000256" key="1">
    <source>
        <dbReference type="SAM" id="SignalP"/>
    </source>
</evidence>
<gene>
    <name evidence="2" type="ORF">JY651_50300</name>
</gene>
<keyword evidence="1" id="KW-0732">Signal</keyword>
<reference evidence="2 3" key="1">
    <citation type="submission" date="2021-02" db="EMBL/GenBank/DDBJ databases">
        <title>De Novo genome assembly of isolated myxobacteria.</title>
        <authorList>
            <person name="Stevens D.C."/>
        </authorList>
    </citation>
    <scope>NUCLEOTIDE SEQUENCE [LARGE SCALE GENOMIC DNA]</scope>
    <source>
        <strain evidence="3">SCPEA02</strain>
    </source>
</reference>
<proteinExistence type="predicted"/>
<sequence length="138" mass="15122">MSTRKLAMAFAVAAGLGFAGPAHAWVQFCNGTSVTIWTAYSWRDTGCIPEDGSSWRKAGWWELAPGQCKIVYGPAISNSISYYYAEGGGLVWAGPYFTCTPWSAFDWCDNTCNTNSRNLGYRELNTGGAQNYTLTFNP</sequence>
<name>A0ABX7NWC7_9BACT</name>
<feature type="signal peptide" evidence="1">
    <location>
        <begin position="1"/>
        <end position="24"/>
    </location>
</feature>
<dbReference type="EMBL" id="CP071090">
    <property type="protein sequence ID" value="QSQ23187.1"/>
    <property type="molecule type" value="Genomic_DNA"/>
</dbReference>
<dbReference type="Proteomes" id="UP000662747">
    <property type="component" value="Chromosome"/>
</dbReference>
<evidence type="ECO:0000313" key="3">
    <source>
        <dbReference type="Proteomes" id="UP000662747"/>
    </source>
</evidence>
<evidence type="ECO:0000313" key="2">
    <source>
        <dbReference type="EMBL" id="QSQ23187.1"/>
    </source>
</evidence>